<evidence type="ECO:0000313" key="1">
    <source>
        <dbReference type="EMBL" id="TFY51227.1"/>
    </source>
</evidence>
<comment type="caution">
    <text evidence="1">The sequence shown here is derived from an EMBL/GenBank/DDBJ whole genome shotgun (WGS) entry which is preliminary data.</text>
</comment>
<accession>A0A4Y9XPD4</accession>
<keyword evidence="2" id="KW-1185">Reference proteome</keyword>
<dbReference type="Proteomes" id="UP000298327">
    <property type="component" value="Unassembled WGS sequence"/>
</dbReference>
<protein>
    <submittedName>
        <fullName evidence="1">Uncharacterized protein</fullName>
    </submittedName>
</protein>
<reference evidence="1 2" key="1">
    <citation type="submission" date="2019-02" db="EMBL/GenBank/DDBJ databases">
        <title>Genome sequencing of the rare red list fungi Dentipellis fragilis.</title>
        <authorList>
            <person name="Buettner E."/>
            <person name="Kellner H."/>
        </authorList>
    </citation>
    <scope>NUCLEOTIDE SEQUENCE [LARGE SCALE GENOMIC DNA]</scope>
    <source>
        <strain evidence="1 2">DSM 105465</strain>
    </source>
</reference>
<dbReference type="AlphaFoldDB" id="A0A4Y9XPD4"/>
<evidence type="ECO:0000313" key="2">
    <source>
        <dbReference type="Proteomes" id="UP000298327"/>
    </source>
</evidence>
<organism evidence="1 2">
    <name type="scientific">Dentipellis fragilis</name>
    <dbReference type="NCBI Taxonomy" id="205917"/>
    <lineage>
        <taxon>Eukaryota</taxon>
        <taxon>Fungi</taxon>
        <taxon>Dikarya</taxon>
        <taxon>Basidiomycota</taxon>
        <taxon>Agaricomycotina</taxon>
        <taxon>Agaricomycetes</taxon>
        <taxon>Russulales</taxon>
        <taxon>Hericiaceae</taxon>
        <taxon>Dentipellis</taxon>
    </lineage>
</organism>
<gene>
    <name evidence="1" type="ORF">EVG20_g11102</name>
</gene>
<name>A0A4Y9XPD4_9AGAM</name>
<dbReference type="EMBL" id="SEOQ01001574">
    <property type="protein sequence ID" value="TFY51227.1"/>
    <property type="molecule type" value="Genomic_DNA"/>
</dbReference>
<sequence>MGDLWQTDGGHGAGWESTYAVLGTAGNGILVFEFGGAMSDRANVSASGGARKFLLTRARSARAGRGRRKRERLMDPFLPVHRDMMADAADIETSTLVHQ</sequence>
<proteinExistence type="predicted"/>